<dbReference type="OrthoDB" id="3238562at2759"/>
<dbReference type="InterPro" id="IPR036322">
    <property type="entry name" value="WD40_repeat_dom_sf"/>
</dbReference>
<name>A0A0D0CST3_9AGAM</name>
<dbReference type="PROSITE" id="PS00678">
    <property type="entry name" value="WD_REPEATS_1"/>
    <property type="match status" value="1"/>
</dbReference>
<evidence type="ECO:0008006" key="6">
    <source>
        <dbReference type="Google" id="ProtNLM"/>
    </source>
</evidence>
<dbReference type="SUPFAM" id="SSF50978">
    <property type="entry name" value="WD40 repeat-like"/>
    <property type="match status" value="1"/>
</dbReference>
<reference evidence="5" key="2">
    <citation type="submission" date="2015-01" db="EMBL/GenBank/DDBJ databases">
        <title>Evolutionary Origins and Diversification of the Mycorrhizal Mutualists.</title>
        <authorList>
            <consortium name="DOE Joint Genome Institute"/>
            <consortium name="Mycorrhizal Genomics Consortium"/>
            <person name="Kohler A."/>
            <person name="Kuo A."/>
            <person name="Nagy L.G."/>
            <person name="Floudas D."/>
            <person name="Copeland A."/>
            <person name="Barry K.W."/>
            <person name="Cichocki N."/>
            <person name="Veneault-Fourrey C."/>
            <person name="LaButti K."/>
            <person name="Lindquist E.A."/>
            <person name="Lipzen A."/>
            <person name="Lundell T."/>
            <person name="Morin E."/>
            <person name="Murat C."/>
            <person name="Riley R."/>
            <person name="Ohm R."/>
            <person name="Sun H."/>
            <person name="Tunlid A."/>
            <person name="Henrissat B."/>
            <person name="Grigoriev I.V."/>
            <person name="Hibbett D.S."/>
            <person name="Martin F."/>
        </authorList>
    </citation>
    <scope>NUCLEOTIDE SEQUENCE [LARGE SCALE GENOMIC DNA]</scope>
    <source>
        <strain evidence="5">Ve08.2h10</strain>
    </source>
</reference>
<dbReference type="AlphaFoldDB" id="A0A0D0CST3"/>
<dbReference type="HOGENOM" id="CLU_057730_1_0_1"/>
<keyword evidence="1 3" id="KW-0853">WD repeat</keyword>
<dbReference type="InterPro" id="IPR019775">
    <property type="entry name" value="WD40_repeat_CS"/>
</dbReference>
<reference evidence="4 5" key="1">
    <citation type="submission" date="2014-04" db="EMBL/GenBank/DDBJ databases">
        <authorList>
            <consortium name="DOE Joint Genome Institute"/>
            <person name="Kuo A."/>
            <person name="Kohler A."/>
            <person name="Jargeat P."/>
            <person name="Nagy L.G."/>
            <person name="Floudas D."/>
            <person name="Copeland A."/>
            <person name="Barry K.W."/>
            <person name="Cichocki N."/>
            <person name="Veneault-Fourrey C."/>
            <person name="LaButti K."/>
            <person name="Lindquist E.A."/>
            <person name="Lipzen A."/>
            <person name="Lundell T."/>
            <person name="Morin E."/>
            <person name="Murat C."/>
            <person name="Sun H."/>
            <person name="Tunlid A."/>
            <person name="Henrissat B."/>
            <person name="Grigoriev I.V."/>
            <person name="Hibbett D.S."/>
            <person name="Martin F."/>
            <person name="Nordberg H.P."/>
            <person name="Cantor M.N."/>
            <person name="Hua S.X."/>
        </authorList>
    </citation>
    <scope>NUCLEOTIDE SEQUENCE [LARGE SCALE GENOMIC DNA]</scope>
    <source>
        <strain evidence="4 5">Ve08.2h10</strain>
    </source>
</reference>
<evidence type="ECO:0000313" key="4">
    <source>
        <dbReference type="EMBL" id="KIK73991.1"/>
    </source>
</evidence>
<dbReference type="PANTHER" id="PTHR22847:SF637">
    <property type="entry name" value="WD REPEAT DOMAIN 5B"/>
    <property type="match status" value="1"/>
</dbReference>
<evidence type="ECO:0000256" key="3">
    <source>
        <dbReference type="PROSITE-ProRule" id="PRU00221"/>
    </source>
</evidence>
<feature type="non-terminal residue" evidence="4">
    <location>
        <position position="287"/>
    </location>
</feature>
<proteinExistence type="predicted"/>
<dbReference type="EMBL" id="KN829257">
    <property type="protein sequence ID" value="KIK73991.1"/>
    <property type="molecule type" value="Genomic_DNA"/>
</dbReference>
<dbReference type="PROSITE" id="PS50294">
    <property type="entry name" value="WD_REPEATS_REGION"/>
    <property type="match status" value="1"/>
</dbReference>
<evidence type="ECO:0000256" key="2">
    <source>
        <dbReference type="ARBA" id="ARBA00022737"/>
    </source>
</evidence>
<dbReference type="STRING" id="930991.A0A0D0CST3"/>
<dbReference type="InterPro" id="IPR001680">
    <property type="entry name" value="WD40_rpt"/>
</dbReference>
<keyword evidence="2" id="KW-0677">Repeat</keyword>
<dbReference type="PANTHER" id="PTHR22847">
    <property type="entry name" value="WD40 REPEAT PROTEIN"/>
    <property type="match status" value="1"/>
</dbReference>
<accession>A0A0D0CST3</accession>
<evidence type="ECO:0000256" key="1">
    <source>
        <dbReference type="ARBA" id="ARBA00022574"/>
    </source>
</evidence>
<evidence type="ECO:0000313" key="5">
    <source>
        <dbReference type="Proteomes" id="UP000054538"/>
    </source>
</evidence>
<dbReference type="Gene3D" id="2.130.10.10">
    <property type="entry name" value="YVTN repeat-like/Quinoprotein amine dehydrogenase"/>
    <property type="match status" value="1"/>
</dbReference>
<dbReference type="InterPro" id="IPR015943">
    <property type="entry name" value="WD40/YVTN_repeat-like_dom_sf"/>
</dbReference>
<dbReference type="InParanoid" id="A0A0D0CST3"/>
<feature type="repeat" description="WD" evidence="3">
    <location>
        <begin position="11"/>
        <end position="52"/>
    </location>
</feature>
<organism evidence="4 5">
    <name type="scientific">Paxillus rubicundulus Ve08.2h10</name>
    <dbReference type="NCBI Taxonomy" id="930991"/>
    <lineage>
        <taxon>Eukaryota</taxon>
        <taxon>Fungi</taxon>
        <taxon>Dikarya</taxon>
        <taxon>Basidiomycota</taxon>
        <taxon>Agaricomycotina</taxon>
        <taxon>Agaricomycetes</taxon>
        <taxon>Agaricomycetidae</taxon>
        <taxon>Boletales</taxon>
        <taxon>Paxilineae</taxon>
        <taxon>Paxillaceae</taxon>
        <taxon>Paxillus</taxon>
    </lineage>
</organism>
<dbReference type="SMART" id="SM00320">
    <property type="entry name" value="WD40"/>
    <property type="match status" value="5"/>
</dbReference>
<dbReference type="Proteomes" id="UP000054538">
    <property type="component" value="Unassembled WGS sequence"/>
</dbReference>
<dbReference type="Pfam" id="PF00400">
    <property type="entry name" value="WD40"/>
    <property type="match status" value="1"/>
</dbReference>
<sequence length="287" mass="31673">QVSQLPLKYTLTWHTKAINTLAISNWGSMLLSGGNNSRIVIWNLSSGEMMQEISVPSAGFISCLACVKLSDENKDAFVFGASDGNIHLYEQRKDTPLFSFSSITLTNAGTVESLAWDLVHCHLASVGDGEVQVWKVGPDELLVSSINNTEKHPYIARSVHFCDDGSSVLVSYLESSFVFCYTIDKWGLKWKKKVNSHIRNTCLDGLDLLVSNLRDGVNKYALPTMHRAQSFHHTILNNVPLQIIVAHEAGWMVVGGNNGFARIFDYQTGAFRGKLDHSTGMHGTVLA</sequence>
<gene>
    <name evidence="4" type="ORF">PAXRUDRAFT_176947</name>
</gene>
<dbReference type="PROSITE" id="PS50082">
    <property type="entry name" value="WD_REPEATS_2"/>
    <property type="match status" value="1"/>
</dbReference>
<keyword evidence="5" id="KW-1185">Reference proteome</keyword>
<protein>
    <recommendedName>
        <fullName evidence="6">WD40 repeat-like protein</fullName>
    </recommendedName>
</protein>
<feature type="non-terminal residue" evidence="4">
    <location>
        <position position="1"/>
    </location>
</feature>
<dbReference type="GO" id="GO:1990234">
    <property type="term" value="C:transferase complex"/>
    <property type="evidence" value="ECO:0007669"/>
    <property type="project" value="UniProtKB-ARBA"/>
</dbReference>